<name>A0A9N8YKE2_FUNMO</name>
<dbReference type="EMBL" id="CAJVPP010000005">
    <property type="protein sequence ID" value="CAG8434282.1"/>
    <property type="molecule type" value="Genomic_DNA"/>
</dbReference>
<keyword evidence="3" id="KW-1185">Reference proteome</keyword>
<keyword evidence="1" id="KW-0175">Coiled coil</keyword>
<feature type="coiled-coil region" evidence="1">
    <location>
        <begin position="34"/>
        <end position="61"/>
    </location>
</feature>
<proteinExistence type="predicted"/>
<evidence type="ECO:0000313" key="3">
    <source>
        <dbReference type="Proteomes" id="UP000789375"/>
    </source>
</evidence>
<accession>A0A9N8YKE2</accession>
<dbReference type="AlphaFoldDB" id="A0A9N8YKE2"/>
<evidence type="ECO:0000313" key="2">
    <source>
        <dbReference type="EMBL" id="CAG8434282.1"/>
    </source>
</evidence>
<sequence>MGPNNTDDDKSIDTNYSDFIKYDEEETNYQMITDEKIIELMKELEEELNTKESKITLIIEQEEFNSRWQITLDLCLKDVDNNE</sequence>
<protein>
    <submittedName>
        <fullName evidence="2">1545_t:CDS:1</fullName>
    </submittedName>
</protein>
<dbReference type="Proteomes" id="UP000789375">
    <property type="component" value="Unassembled WGS sequence"/>
</dbReference>
<gene>
    <name evidence="2" type="ORF">FMOSSE_LOCUS58</name>
</gene>
<reference evidence="2" key="1">
    <citation type="submission" date="2021-06" db="EMBL/GenBank/DDBJ databases">
        <authorList>
            <person name="Kallberg Y."/>
            <person name="Tangrot J."/>
            <person name="Rosling A."/>
        </authorList>
    </citation>
    <scope>NUCLEOTIDE SEQUENCE</scope>
    <source>
        <strain evidence="2">87-6 pot B 2015</strain>
    </source>
</reference>
<evidence type="ECO:0000256" key="1">
    <source>
        <dbReference type="SAM" id="Coils"/>
    </source>
</evidence>
<organism evidence="2 3">
    <name type="scientific">Funneliformis mosseae</name>
    <name type="common">Endomycorrhizal fungus</name>
    <name type="synonym">Glomus mosseae</name>
    <dbReference type="NCBI Taxonomy" id="27381"/>
    <lineage>
        <taxon>Eukaryota</taxon>
        <taxon>Fungi</taxon>
        <taxon>Fungi incertae sedis</taxon>
        <taxon>Mucoromycota</taxon>
        <taxon>Glomeromycotina</taxon>
        <taxon>Glomeromycetes</taxon>
        <taxon>Glomerales</taxon>
        <taxon>Glomeraceae</taxon>
        <taxon>Funneliformis</taxon>
    </lineage>
</organism>
<comment type="caution">
    <text evidence="2">The sequence shown here is derived from an EMBL/GenBank/DDBJ whole genome shotgun (WGS) entry which is preliminary data.</text>
</comment>